<proteinExistence type="predicted"/>
<evidence type="ECO:0000313" key="2">
    <source>
        <dbReference type="EMBL" id="PIY95248.1"/>
    </source>
</evidence>
<dbReference type="Proteomes" id="UP000228689">
    <property type="component" value="Unassembled WGS sequence"/>
</dbReference>
<gene>
    <name evidence="2" type="ORF">COY67_00995</name>
</gene>
<feature type="domain" description="RNHCP" evidence="1">
    <location>
        <begin position="7"/>
        <end position="85"/>
    </location>
</feature>
<comment type="caution">
    <text evidence="2">The sequence shown here is derived from an EMBL/GenBank/DDBJ whole genome shotgun (WGS) entry which is preliminary data.</text>
</comment>
<dbReference type="InterPro" id="IPR024439">
    <property type="entry name" value="RNHCP"/>
</dbReference>
<name>A0A2M7RES6_9BACT</name>
<sequence>MFRKNKEDFICEQCGESVKGDGYTNHCPYCLYSKHVDVHPGDRASDCHGLMVPIDNEAKQGDLVLIHKCAKCGFIKRNKRADNDSLDSIQKINKKIIYG</sequence>
<dbReference type="AlphaFoldDB" id="A0A2M7RES6"/>
<dbReference type="Pfam" id="PF12647">
    <property type="entry name" value="RNHCP"/>
    <property type="match status" value="1"/>
</dbReference>
<protein>
    <recommendedName>
        <fullName evidence="1">RNHCP domain-containing protein</fullName>
    </recommendedName>
</protein>
<accession>A0A2M7RES6</accession>
<organism evidence="2 3">
    <name type="scientific">Candidatus Komeilibacteria bacterium CG_4_10_14_0_8_um_filter_37_78</name>
    <dbReference type="NCBI Taxonomy" id="1974471"/>
    <lineage>
        <taxon>Bacteria</taxon>
        <taxon>Candidatus Komeiliibacteriota</taxon>
    </lineage>
</organism>
<reference evidence="3" key="1">
    <citation type="submission" date="2017-09" db="EMBL/GenBank/DDBJ databases">
        <title>Depth-based differentiation of microbial function through sediment-hosted aquifers and enrichment of novel symbionts in the deep terrestrial subsurface.</title>
        <authorList>
            <person name="Probst A.J."/>
            <person name="Ladd B."/>
            <person name="Jarett J.K."/>
            <person name="Geller-Mcgrath D.E."/>
            <person name="Sieber C.M.K."/>
            <person name="Emerson J.B."/>
            <person name="Anantharaman K."/>
            <person name="Thomas B.C."/>
            <person name="Malmstrom R."/>
            <person name="Stieglmeier M."/>
            <person name="Klingl A."/>
            <person name="Woyke T."/>
            <person name="Ryan C.M."/>
            <person name="Banfield J.F."/>
        </authorList>
    </citation>
    <scope>NUCLEOTIDE SEQUENCE [LARGE SCALE GENOMIC DNA]</scope>
</reference>
<evidence type="ECO:0000259" key="1">
    <source>
        <dbReference type="Pfam" id="PF12647"/>
    </source>
</evidence>
<evidence type="ECO:0000313" key="3">
    <source>
        <dbReference type="Proteomes" id="UP000228689"/>
    </source>
</evidence>
<dbReference type="EMBL" id="PFMC01000022">
    <property type="protein sequence ID" value="PIY95248.1"/>
    <property type="molecule type" value="Genomic_DNA"/>
</dbReference>